<dbReference type="eggNOG" id="COG4648">
    <property type="taxonomic scope" value="Bacteria"/>
</dbReference>
<dbReference type="STRING" id="94624.Bpet4377"/>
<dbReference type="EMBL" id="AM902716">
    <property type="protein sequence ID" value="CAP44728.1"/>
    <property type="molecule type" value="Genomic_DNA"/>
</dbReference>
<keyword evidence="3" id="KW-1185">Reference proteome</keyword>
<proteinExistence type="predicted"/>
<name>A9ICX6_BORPD</name>
<accession>A9ICX6</accession>
<feature type="transmembrane region" description="Helical" evidence="1">
    <location>
        <begin position="37"/>
        <end position="54"/>
    </location>
</feature>
<keyword evidence="1" id="KW-0472">Membrane</keyword>
<dbReference type="Proteomes" id="UP000001225">
    <property type="component" value="Chromosome"/>
</dbReference>
<feature type="transmembrane region" description="Helical" evidence="1">
    <location>
        <begin position="137"/>
        <end position="155"/>
    </location>
</feature>
<evidence type="ECO:0008006" key="4">
    <source>
        <dbReference type="Google" id="ProtNLM"/>
    </source>
</evidence>
<organism evidence="2 3">
    <name type="scientific">Bordetella petrii (strain ATCC BAA-461 / DSM 12804 / CCUG 43448 / CIP 107267 / Se-1111R)</name>
    <dbReference type="NCBI Taxonomy" id="340100"/>
    <lineage>
        <taxon>Bacteria</taxon>
        <taxon>Pseudomonadati</taxon>
        <taxon>Pseudomonadota</taxon>
        <taxon>Betaproteobacteria</taxon>
        <taxon>Burkholderiales</taxon>
        <taxon>Alcaligenaceae</taxon>
        <taxon>Bordetella</taxon>
    </lineage>
</organism>
<reference evidence="2 3" key="1">
    <citation type="journal article" date="2008" name="BMC Genomics">
        <title>The missing link: Bordetella petrii is endowed with both the metabolic versatility of environmental bacteria and virulence traits of pathogenic Bordetellae.</title>
        <authorList>
            <person name="Gross R."/>
            <person name="Guzman C.A."/>
            <person name="Sebaihia M."/>
            <person name="Martins Dos Santos V.A."/>
            <person name="Pieper D.H."/>
            <person name="Koebnik R."/>
            <person name="Lechner M."/>
            <person name="Bartels D."/>
            <person name="Buhrmester J."/>
            <person name="Choudhuri J.V."/>
            <person name="Ebensen T."/>
            <person name="Gaigalat L."/>
            <person name="Herrmann S."/>
            <person name="Khachane A.N."/>
            <person name="Larisch C."/>
            <person name="Link S."/>
            <person name="Linke B."/>
            <person name="Meyer F."/>
            <person name="Mormann S."/>
            <person name="Nakunst D."/>
            <person name="Rueckert C."/>
            <person name="Schneiker-Bekel S."/>
            <person name="Schulze K."/>
            <person name="Vorhoelter F.J."/>
            <person name="Yevsa T."/>
            <person name="Engle J.T."/>
            <person name="Goldman W.E."/>
            <person name="Puehler A."/>
            <person name="Goebel U.B."/>
            <person name="Goesmann A."/>
            <person name="Bloecker H."/>
            <person name="Kaiser O."/>
            <person name="Martinez-Arias R."/>
        </authorList>
    </citation>
    <scope>NUCLEOTIDE SEQUENCE [LARGE SCALE GENOMIC DNA]</scope>
    <source>
        <strain evidence="3">ATCC BAA-461 / DSM 12804 / CCUG 43448 / CIP 107267 / Se-1111R</strain>
    </source>
</reference>
<protein>
    <recommendedName>
        <fullName evidence="4">DNA gyrase subunit B</fullName>
    </recommendedName>
</protein>
<feature type="transmembrane region" description="Helical" evidence="1">
    <location>
        <begin position="66"/>
        <end position="82"/>
    </location>
</feature>
<keyword evidence="1" id="KW-0812">Transmembrane</keyword>
<evidence type="ECO:0000313" key="2">
    <source>
        <dbReference type="EMBL" id="CAP44728.1"/>
    </source>
</evidence>
<keyword evidence="1" id="KW-1133">Transmembrane helix</keyword>
<sequence length="196" mass="21242">MAKNERDPMKAAVGFLLALLSAAYPFAVHASLGRWPTGWLLGLVGAVWLARALLRPADSQPGGRWLPALALAGCIALALINTESALRAYPVMMNALLLLAFGVSLVRGRPVIERLARLRQPCLPPEGVRYTRRVTQVWCGFFLVNGLIAAALGVWGSWRAWTWYNGAISYALIGMLLAGEWLVRPRMTAGPVGTPP</sequence>
<dbReference type="KEGG" id="bpt:Bpet4377"/>
<evidence type="ECO:0000256" key="1">
    <source>
        <dbReference type="SAM" id="Phobius"/>
    </source>
</evidence>
<gene>
    <name evidence="2" type="ordered locus">Bpet4377</name>
</gene>
<feature type="transmembrane region" description="Helical" evidence="1">
    <location>
        <begin position="161"/>
        <end position="183"/>
    </location>
</feature>
<dbReference type="AlphaFoldDB" id="A9ICX6"/>
<feature type="transmembrane region" description="Helical" evidence="1">
    <location>
        <begin position="88"/>
        <end position="106"/>
    </location>
</feature>
<evidence type="ECO:0000313" key="3">
    <source>
        <dbReference type="Proteomes" id="UP000001225"/>
    </source>
</evidence>